<keyword evidence="4" id="KW-1134">Transmembrane beta strand</keyword>
<dbReference type="PANTHER" id="PTHR35892">
    <property type="entry name" value="OUTER MEMBRANE PROTEIN PAGN-RELATED"/>
    <property type="match status" value="1"/>
</dbReference>
<reference evidence="10 11" key="1">
    <citation type="journal article" date="2018" name="Genome Biol. Evol.">
        <title>Cladogenesis and Genomic Streamlining in Extracellular Endosymbionts of Tropical Stink Bugs.</title>
        <authorList>
            <person name="Otero-Bravo A."/>
            <person name="Goffredi S."/>
            <person name="Sabree Z.L."/>
        </authorList>
    </citation>
    <scope>NUCLEOTIDE SEQUENCE [LARGE SCALE GENOMIC DNA]</scope>
    <source>
        <strain evidence="10 11">SoEE</strain>
    </source>
</reference>
<dbReference type="Gene3D" id="2.40.160.20">
    <property type="match status" value="1"/>
</dbReference>
<evidence type="ECO:0000313" key="11">
    <source>
        <dbReference type="Proteomes" id="UP000296153"/>
    </source>
</evidence>
<proteinExistence type="inferred from homology"/>
<dbReference type="AlphaFoldDB" id="A0A2P5T0J7"/>
<evidence type="ECO:0000256" key="6">
    <source>
        <dbReference type="ARBA" id="ARBA00022729"/>
    </source>
</evidence>
<dbReference type="InterPro" id="IPR027385">
    <property type="entry name" value="Beta-barrel_OMP"/>
</dbReference>
<evidence type="ECO:0000256" key="4">
    <source>
        <dbReference type="ARBA" id="ARBA00022452"/>
    </source>
</evidence>
<evidence type="ECO:0000256" key="5">
    <source>
        <dbReference type="ARBA" id="ARBA00022692"/>
    </source>
</evidence>
<dbReference type="EMBL" id="PDKT01000001">
    <property type="protein sequence ID" value="PPI88080.1"/>
    <property type="molecule type" value="Genomic_DNA"/>
</dbReference>
<accession>A0A2P5T0J7</accession>
<keyword evidence="6" id="KW-0732">Signal</keyword>
<evidence type="ECO:0000256" key="1">
    <source>
        <dbReference type="ARBA" id="ARBA00004571"/>
    </source>
</evidence>
<keyword evidence="8" id="KW-0998">Cell outer membrane</keyword>
<comment type="subcellular location">
    <subcellularLocation>
        <location evidence="1">Cell outer membrane</location>
        <topology evidence="1">Multi-pass membrane protein</topology>
    </subcellularLocation>
</comment>
<protein>
    <recommendedName>
        <fullName evidence="3">Outer membrane protein X</fullName>
    </recommendedName>
</protein>
<evidence type="ECO:0000256" key="2">
    <source>
        <dbReference type="ARBA" id="ARBA00011041"/>
    </source>
</evidence>
<dbReference type="InterPro" id="IPR000758">
    <property type="entry name" value="Enterovir_OMP"/>
</dbReference>
<dbReference type="PRINTS" id="PR00316">
    <property type="entry name" value="ENTEROVIROMP"/>
</dbReference>
<evidence type="ECO:0000313" key="10">
    <source>
        <dbReference type="EMBL" id="PPI88080.1"/>
    </source>
</evidence>
<dbReference type="SUPFAM" id="SSF56925">
    <property type="entry name" value="OMPA-like"/>
    <property type="match status" value="1"/>
</dbReference>
<dbReference type="PROSITE" id="PS00694">
    <property type="entry name" value="ENT_VIR_OMP_1"/>
    <property type="match status" value="1"/>
</dbReference>
<name>A0A2P5T0J7_9GAMM</name>
<organism evidence="10 11">
    <name type="scientific">Candidatus Pantoea edessiphila</name>
    <dbReference type="NCBI Taxonomy" id="2044610"/>
    <lineage>
        <taxon>Bacteria</taxon>
        <taxon>Pseudomonadati</taxon>
        <taxon>Pseudomonadota</taxon>
        <taxon>Gammaproteobacteria</taxon>
        <taxon>Enterobacterales</taxon>
        <taxon>Erwiniaceae</taxon>
        <taxon>Pantoea</taxon>
    </lineage>
</organism>
<keyword evidence="7" id="KW-0472">Membrane</keyword>
<evidence type="ECO:0000256" key="8">
    <source>
        <dbReference type="ARBA" id="ARBA00023237"/>
    </source>
</evidence>
<dbReference type="PANTHER" id="PTHR35892:SF3">
    <property type="entry name" value="OUTER MEMBRANE PROTEIN X"/>
    <property type="match status" value="1"/>
</dbReference>
<keyword evidence="5" id="KW-0812">Transmembrane</keyword>
<dbReference type="GO" id="GO:0009279">
    <property type="term" value="C:cell outer membrane"/>
    <property type="evidence" value="ECO:0007669"/>
    <property type="project" value="UniProtKB-SubCell"/>
</dbReference>
<evidence type="ECO:0000256" key="3">
    <source>
        <dbReference type="ARBA" id="ARBA00020573"/>
    </source>
</evidence>
<dbReference type="InterPro" id="IPR051723">
    <property type="entry name" value="Bact_OM_Invasion-Related"/>
</dbReference>
<dbReference type="Pfam" id="PF13505">
    <property type="entry name" value="OMP_b-brl"/>
    <property type="match status" value="1"/>
</dbReference>
<evidence type="ECO:0000256" key="7">
    <source>
        <dbReference type="ARBA" id="ARBA00023136"/>
    </source>
</evidence>
<comment type="similarity">
    <text evidence="2">Belongs to the outer membrane OOP (TC 1.B.6) superfamily. OmpX family.</text>
</comment>
<gene>
    <name evidence="10" type="primary">ompX</name>
    <name evidence="10" type="ORF">CRV12_00345</name>
</gene>
<dbReference type="Proteomes" id="UP000296153">
    <property type="component" value="Unassembled WGS sequence"/>
</dbReference>
<evidence type="ECO:0000259" key="9">
    <source>
        <dbReference type="Pfam" id="PF13505"/>
    </source>
</evidence>
<dbReference type="GO" id="GO:0044384">
    <property type="term" value="C:host outer membrane"/>
    <property type="evidence" value="ECO:0007669"/>
    <property type="project" value="InterPro"/>
</dbReference>
<feature type="domain" description="Outer membrane protein beta-barrel" evidence="9">
    <location>
        <begin position="31"/>
        <end position="181"/>
    </location>
</feature>
<dbReference type="InterPro" id="IPR011250">
    <property type="entry name" value="OMP/PagP_B-barrel"/>
</dbReference>
<sequence length="181" mass="20631">MKINFIFLRLIMKKFLYLSILAYMIMLSGSVNANITITGGTSHGNSMQIPLDSNGFNLKYRYEVDSYPISLMGSLIYTECSAFSKRFYLKSQYGSIDAAPVYRLNHWASIYGGIGLGFSKFHSKHIIFTNNQFSFNDFGIALIAGMQFNPTKHFIIDLGYERTIMHQYNINNIFAGIGYIF</sequence>
<comment type="caution">
    <text evidence="10">The sequence shown here is derived from an EMBL/GenBank/DDBJ whole genome shotgun (WGS) entry which is preliminary data.</text>
</comment>